<evidence type="ECO:0000256" key="6">
    <source>
        <dbReference type="ARBA" id="ARBA00023136"/>
    </source>
</evidence>
<protein>
    <submittedName>
        <fullName evidence="8">Putative xanthine/uracil permease</fullName>
    </submittedName>
</protein>
<evidence type="ECO:0000256" key="7">
    <source>
        <dbReference type="SAM" id="Phobius"/>
    </source>
</evidence>
<feature type="transmembrane region" description="Helical" evidence="7">
    <location>
        <begin position="73"/>
        <end position="93"/>
    </location>
</feature>
<dbReference type="EMBL" id="LR134515">
    <property type="protein sequence ID" value="VEJ17075.1"/>
    <property type="molecule type" value="Genomic_DNA"/>
</dbReference>
<dbReference type="PANTHER" id="PTHR43337">
    <property type="entry name" value="XANTHINE/URACIL PERMEASE C887.17-RELATED"/>
    <property type="match status" value="1"/>
</dbReference>
<gene>
    <name evidence="8" type="primary">yjcD</name>
    <name evidence="8" type="ORF">NCTC10976_01180</name>
</gene>
<proteinExistence type="inferred from homology"/>
<accession>A0A3S4Z567</accession>
<dbReference type="InterPro" id="IPR006043">
    <property type="entry name" value="NCS2"/>
</dbReference>
<evidence type="ECO:0000256" key="5">
    <source>
        <dbReference type="ARBA" id="ARBA00022989"/>
    </source>
</evidence>
<reference evidence="8 9" key="1">
    <citation type="submission" date="2018-12" db="EMBL/GenBank/DDBJ databases">
        <authorList>
            <consortium name="Pathogen Informatics"/>
        </authorList>
    </citation>
    <scope>NUCLEOTIDE SEQUENCE [LARGE SCALE GENOMIC DNA]</scope>
    <source>
        <strain evidence="8 9">NCTC10976</strain>
    </source>
</reference>
<feature type="transmembrane region" description="Helical" evidence="7">
    <location>
        <begin position="193"/>
        <end position="213"/>
    </location>
</feature>
<feature type="transmembrane region" description="Helical" evidence="7">
    <location>
        <begin position="341"/>
        <end position="361"/>
    </location>
</feature>
<comment type="similarity">
    <text evidence="2">Belongs to the nucleobase:cation symporter-2 (NCS2) (TC 2.A.40) family. Azg-like subfamily.</text>
</comment>
<sequence>MSLFKFEERGTNTRQEIIAGLTTFLAMVYSVIVVPGMLSQAGFPAESVFIATCLVSGLGSILIGLWANAPMAIGCAISLTAFTAFSLVLSQGISIPVALGAIFLMGVLFTLISVTGIRAWILRNLPASIAHGAGIGIGLFLLLIAANGVGLVVGNQAGLPVKMGDFTSFPVIMALLGLAAIIGLERLKVKGSILWVIIAITIIGLVFDPNVKYAGFFKMPSFGENSQFLNLDVMGALNTAILPVVFALVMTAIFDATGTIRAVAGQANLLDKDGQIINGDKALTSDSLGSVLSGLFGTAPAAVYIESAAGTAVGGKTGLTAVVVGIGFLLMLFFQPLAFLVPGYATAPALMYVGLLMLSNVSKLDFDDFVGAMSGLVCAVFIVLTANIVTGIMLGFAALVIGRIISGEFKKLNVGTVIIAIALVAFYAFELAI</sequence>
<dbReference type="GO" id="GO:0005886">
    <property type="term" value="C:plasma membrane"/>
    <property type="evidence" value="ECO:0007669"/>
    <property type="project" value="TreeGrafter"/>
</dbReference>
<evidence type="ECO:0000256" key="2">
    <source>
        <dbReference type="ARBA" id="ARBA00005697"/>
    </source>
</evidence>
<feature type="transmembrane region" description="Helical" evidence="7">
    <location>
        <begin position="21"/>
        <end position="41"/>
    </location>
</feature>
<dbReference type="Proteomes" id="UP000275510">
    <property type="component" value="Chromosome"/>
</dbReference>
<feature type="transmembrane region" description="Helical" evidence="7">
    <location>
        <begin position="412"/>
        <end position="429"/>
    </location>
</feature>
<feature type="transmembrane region" description="Helical" evidence="7">
    <location>
        <begin position="99"/>
        <end position="121"/>
    </location>
</feature>
<dbReference type="InterPro" id="IPR045018">
    <property type="entry name" value="Azg-like"/>
</dbReference>
<dbReference type="RefSeq" id="WP_005603072.1">
    <property type="nucleotide sequence ID" value="NZ_CP031862.1"/>
</dbReference>
<keyword evidence="6 7" id="KW-0472">Membrane</keyword>
<keyword evidence="4 7" id="KW-0812">Transmembrane</keyword>
<evidence type="ECO:0000313" key="9">
    <source>
        <dbReference type="Proteomes" id="UP000275510"/>
    </source>
</evidence>
<evidence type="ECO:0000313" key="8">
    <source>
        <dbReference type="EMBL" id="VEJ17075.1"/>
    </source>
</evidence>
<feature type="transmembrane region" description="Helical" evidence="7">
    <location>
        <begin position="233"/>
        <end position="254"/>
    </location>
</feature>
<evidence type="ECO:0000256" key="4">
    <source>
        <dbReference type="ARBA" id="ARBA00022692"/>
    </source>
</evidence>
<feature type="transmembrane region" description="Helical" evidence="7">
    <location>
        <begin position="287"/>
        <end position="305"/>
    </location>
</feature>
<feature type="transmembrane region" description="Helical" evidence="7">
    <location>
        <begin position="373"/>
        <end position="400"/>
    </location>
</feature>
<keyword evidence="3" id="KW-0813">Transport</keyword>
<organism evidence="8 9">
    <name type="scientific">Actinobacillus pleuropneumoniae</name>
    <name type="common">Haemophilus pleuropneumoniae</name>
    <dbReference type="NCBI Taxonomy" id="715"/>
    <lineage>
        <taxon>Bacteria</taxon>
        <taxon>Pseudomonadati</taxon>
        <taxon>Pseudomonadota</taxon>
        <taxon>Gammaproteobacteria</taxon>
        <taxon>Pasteurellales</taxon>
        <taxon>Pasteurellaceae</taxon>
        <taxon>Actinobacillus</taxon>
    </lineage>
</organism>
<dbReference type="GO" id="GO:0015208">
    <property type="term" value="F:guanine transmembrane transporter activity"/>
    <property type="evidence" value="ECO:0007669"/>
    <property type="project" value="TreeGrafter"/>
</dbReference>
<evidence type="ECO:0000256" key="3">
    <source>
        <dbReference type="ARBA" id="ARBA00022448"/>
    </source>
</evidence>
<feature type="transmembrane region" description="Helical" evidence="7">
    <location>
        <begin position="133"/>
        <end position="154"/>
    </location>
</feature>
<dbReference type="AlphaFoldDB" id="A0A3S4Z567"/>
<feature type="transmembrane region" description="Helical" evidence="7">
    <location>
        <begin position="317"/>
        <end position="334"/>
    </location>
</feature>
<dbReference type="Pfam" id="PF00860">
    <property type="entry name" value="Xan_ur_permease"/>
    <property type="match status" value="1"/>
</dbReference>
<comment type="subcellular location">
    <subcellularLocation>
        <location evidence="1">Membrane</location>
        <topology evidence="1">Multi-pass membrane protein</topology>
    </subcellularLocation>
</comment>
<name>A0A3S4Z567_ACTPL</name>
<keyword evidence="5 7" id="KW-1133">Transmembrane helix</keyword>
<feature type="transmembrane region" description="Helical" evidence="7">
    <location>
        <begin position="47"/>
        <end position="66"/>
    </location>
</feature>
<feature type="transmembrane region" description="Helical" evidence="7">
    <location>
        <begin position="166"/>
        <end position="184"/>
    </location>
</feature>
<evidence type="ECO:0000256" key="1">
    <source>
        <dbReference type="ARBA" id="ARBA00004141"/>
    </source>
</evidence>
<dbReference type="PANTHER" id="PTHR43337:SF4">
    <property type="entry name" value="GUANINE_HYPOXANTHINE PERMEASE GHXQ"/>
    <property type="match status" value="1"/>
</dbReference>